<dbReference type="Proteomes" id="UP000181980">
    <property type="component" value="Unassembled WGS sequence"/>
</dbReference>
<dbReference type="GO" id="GO:0004016">
    <property type="term" value="F:adenylate cyclase activity"/>
    <property type="evidence" value="ECO:0007669"/>
    <property type="project" value="UniProtKB-ARBA"/>
</dbReference>
<dbReference type="PANTHER" id="PTHR43081:SF1">
    <property type="entry name" value="ADENYLATE CYCLASE, TERMINAL-DIFFERENTIATION SPECIFIC"/>
    <property type="match status" value="1"/>
</dbReference>
<name>A0A1H5MUC5_9ACTN</name>
<dbReference type="GO" id="GO:0009190">
    <property type="term" value="P:cyclic nucleotide biosynthetic process"/>
    <property type="evidence" value="ECO:0007669"/>
    <property type="project" value="InterPro"/>
</dbReference>
<feature type="transmembrane region" description="Helical" evidence="2">
    <location>
        <begin position="77"/>
        <end position="97"/>
    </location>
</feature>
<dbReference type="InterPro" id="IPR001054">
    <property type="entry name" value="A/G_cyclase"/>
</dbReference>
<evidence type="ECO:0000256" key="1">
    <source>
        <dbReference type="ARBA" id="ARBA00005381"/>
    </source>
</evidence>
<dbReference type="SUPFAM" id="SSF55073">
    <property type="entry name" value="Nucleotide cyclase"/>
    <property type="match status" value="1"/>
</dbReference>
<accession>A0A1H5MUC5</accession>
<dbReference type="Gene3D" id="3.30.70.1230">
    <property type="entry name" value="Nucleotide cyclase"/>
    <property type="match status" value="1"/>
</dbReference>
<feature type="domain" description="Guanylate cyclase" evidence="3">
    <location>
        <begin position="283"/>
        <end position="412"/>
    </location>
</feature>
<keyword evidence="2" id="KW-0472">Membrane</keyword>
<protein>
    <submittedName>
        <fullName evidence="4">Adenylate cyclase, class 3</fullName>
    </submittedName>
</protein>
<gene>
    <name evidence="4" type="ORF">SAMN04488561_3433</name>
</gene>
<dbReference type="PROSITE" id="PS50125">
    <property type="entry name" value="GUANYLATE_CYCLASE_2"/>
    <property type="match status" value="1"/>
</dbReference>
<dbReference type="OrthoDB" id="5476461at2"/>
<keyword evidence="2" id="KW-0812">Transmembrane</keyword>
<dbReference type="InterPro" id="IPR050697">
    <property type="entry name" value="Adenylyl/Guanylyl_Cyclase_3/4"/>
</dbReference>
<dbReference type="EMBL" id="FNUC01000003">
    <property type="protein sequence ID" value="SEE92934.1"/>
    <property type="molecule type" value="Genomic_DNA"/>
</dbReference>
<feature type="transmembrane region" description="Helical" evidence="2">
    <location>
        <begin position="145"/>
        <end position="169"/>
    </location>
</feature>
<reference evidence="5" key="1">
    <citation type="submission" date="2016-10" db="EMBL/GenBank/DDBJ databases">
        <authorList>
            <person name="Varghese N."/>
            <person name="Submissions S."/>
        </authorList>
    </citation>
    <scope>NUCLEOTIDE SEQUENCE [LARGE SCALE GENOMIC DNA]</scope>
    <source>
        <strain evidence="5">DSM 45237</strain>
    </source>
</reference>
<comment type="similarity">
    <text evidence="1">Belongs to the adenylyl cyclase class-3 family.</text>
</comment>
<feature type="transmembrane region" description="Helical" evidence="2">
    <location>
        <begin position="46"/>
        <end position="65"/>
    </location>
</feature>
<evidence type="ECO:0000256" key="2">
    <source>
        <dbReference type="SAM" id="Phobius"/>
    </source>
</evidence>
<sequence length="458" mass="47950">MTGPAEPSARAVPRPWAAVLLVAPVAGLVVLLARPAWDVMWQHHRAHFWLVLGAAAISAALAYATGTAARRRHDARVFLVSLAFLAAAGFLGLHALATPGVLLDGSNAGFALATPVGLLVAGAFAAASATELAGGRAHAVMRRSALIRGALLAVMVLWGVASVGGLAPLDDPAPPERASGPLVWLAVAALVLYLFAVVRYLRLPSHPGSVTLLLAMASAFVLLAEASVAVALGRNWHASWWEWHLLMLAAFALVAVSAQRQWYEERFAGLYLGETARATREVTILFADLQGFTSFSERNRPEDVTEMLNAYFTSAIPPVVERYGGTVDRLVGDALMVTFNRDGGQPDHARQAAAAGLAIQEATATVADAHPGWPRFRVGVNTGEVAVGILGTAGGRTFTVIGDAVNLAARLESAAPVGGVLIGAETARQLSGARTERVEGLEVKGKTGVVEAYRLLGL</sequence>
<keyword evidence="2" id="KW-1133">Transmembrane helix</keyword>
<dbReference type="InterPro" id="IPR029787">
    <property type="entry name" value="Nucleotide_cyclase"/>
</dbReference>
<dbReference type="CDD" id="cd07302">
    <property type="entry name" value="CHD"/>
    <property type="match status" value="1"/>
</dbReference>
<feature type="transmembrane region" description="Helical" evidence="2">
    <location>
        <begin position="213"/>
        <end position="234"/>
    </location>
</feature>
<evidence type="ECO:0000313" key="4">
    <source>
        <dbReference type="EMBL" id="SEE92934.1"/>
    </source>
</evidence>
<dbReference type="GO" id="GO:0035556">
    <property type="term" value="P:intracellular signal transduction"/>
    <property type="evidence" value="ECO:0007669"/>
    <property type="project" value="InterPro"/>
</dbReference>
<feature type="transmembrane region" description="Helical" evidence="2">
    <location>
        <begin position="16"/>
        <end position="34"/>
    </location>
</feature>
<feature type="transmembrane region" description="Helical" evidence="2">
    <location>
        <begin position="181"/>
        <end position="201"/>
    </location>
</feature>
<proteinExistence type="inferred from homology"/>
<dbReference type="AlphaFoldDB" id="A0A1H5MUC5"/>
<evidence type="ECO:0000313" key="5">
    <source>
        <dbReference type="Proteomes" id="UP000181980"/>
    </source>
</evidence>
<dbReference type="SMART" id="SM00044">
    <property type="entry name" value="CYCc"/>
    <property type="match status" value="1"/>
</dbReference>
<organism evidence="4 5">
    <name type="scientific">Jiangella alba</name>
    <dbReference type="NCBI Taxonomy" id="561176"/>
    <lineage>
        <taxon>Bacteria</taxon>
        <taxon>Bacillati</taxon>
        <taxon>Actinomycetota</taxon>
        <taxon>Actinomycetes</taxon>
        <taxon>Jiangellales</taxon>
        <taxon>Jiangellaceae</taxon>
        <taxon>Jiangella</taxon>
    </lineage>
</organism>
<evidence type="ECO:0000259" key="3">
    <source>
        <dbReference type="PROSITE" id="PS50125"/>
    </source>
</evidence>
<dbReference type="STRING" id="561176.SAMN04488561_3433"/>
<dbReference type="Pfam" id="PF00211">
    <property type="entry name" value="Guanylate_cyc"/>
    <property type="match status" value="1"/>
</dbReference>
<feature type="transmembrane region" description="Helical" evidence="2">
    <location>
        <begin position="240"/>
        <end position="258"/>
    </location>
</feature>
<feature type="transmembrane region" description="Helical" evidence="2">
    <location>
        <begin position="109"/>
        <end position="133"/>
    </location>
</feature>
<keyword evidence="5" id="KW-1185">Reference proteome</keyword>
<dbReference type="RefSeq" id="WP_069114763.1">
    <property type="nucleotide sequence ID" value="NZ_FNUC01000003.1"/>
</dbReference>
<dbReference type="PANTHER" id="PTHR43081">
    <property type="entry name" value="ADENYLATE CYCLASE, TERMINAL-DIFFERENTIATION SPECIFIC-RELATED"/>
    <property type="match status" value="1"/>
</dbReference>